<keyword evidence="2" id="KW-0732">Signal</keyword>
<feature type="domain" description="IPTL-CTERM protein sorting" evidence="3">
    <location>
        <begin position="228"/>
        <end position="253"/>
    </location>
</feature>
<keyword evidence="1" id="KW-1133">Transmembrane helix</keyword>
<evidence type="ECO:0000256" key="1">
    <source>
        <dbReference type="SAM" id="Phobius"/>
    </source>
</evidence>
<dbReference type="Proteomes" id="UP000516057">
    <property type="component" value="Chromosome"/>
</dbReference>
<dbReference type="NCBIfam" id="TIGR04174">
    <property type="entry name" value="IPTL_CTERM"/>
    <property type="match status" value="1"/>
</dbReference>
<evidence type="ECO:0000313" key="5">
    <source>
        <dbReference type="Proteomes" id="UP000516057"/>
    </source>
</evidence>
<evidence type="ECO:0000256" key="2">
    <source>
        <dbReference type="SAM" id="SignalP"/>
    </source>
</evidence>
<keyword evidence="1" id="KW-0472">Membrane</keyword>
<organism evidence="4 5">
    <name type="scientific">Paenacidovorax monticola</name>
    <dbReference type="NCBI Taxonomy" id="1926868"/>
    <lineage>
        <taxon>Bacteria</taxon>
        <taxon>Pseudomonadati</taxon>
        <taxon>Pseudomonadota</taxon>
        <taxon>Betaproteobacteria</taxon>
        <taxon>Burkholderiales</taxon>
        <taxon>Comamonadaceae</taxon>
        <taxon>Paenacidovorax</taxon>
    </lineage>
</organism>
<keyword evidence="1" id="KW-0812">Transmembrane</keyword>
<evidence type="ECO:0000313" key="4">
    <source>
        <dbReference type="EMBL" id="QNP60530.1"/>
    </source>
</evidence>
<reference evidence="4 5" key="1">
    <citation type="submission" date="2020-08" db="EMBL/GenBank/DDBJ databases">
        <title>Genome sequence of Acidovorax monticola KACC 19171T.</title>
        <authorList>
            <person name="Hyun D.-W."/>
            <person name="Bae J.-W."/>
        </authorList>
    </citation>
    <scope>NUCLEOTIDE SEQUENCE [LARGE SCALE GENOMIC DNA]</scope>
    <source>
        <strain evidence="4 5">KACC 19171</strain>
    </source>
</reference>
<dbReference type="RefSeq" id="WP_187737511.1">
    <property type="nucleotide sequence ID" value="NZ_CP060790.1"/>
</dbReference>
<feature type="signal peptide" evidence="2">
    <location>
        <begin position="1"/>
        <end position="22"/>
    </location>
</feature>
<evidence type="ECO:0000259" key="3">
    <source>
        <dbReference type="Pfam" id="PF18203"/>
    </source>
</evidence>
<dbReference type="InterPro" id="IPR026442">
    <property type="entry name" value="IPTL_CTERM"/>
</dbReference>
<keyword evidence="5" id="KW-1185">Reference proteome</keyword>
<gene>
    <name evidence="4" type="ORF">H9L24_06760</name>
</gene>
<accession>A0A7H0HJ14</accession>
<dbReference type="AlphaFoldDB" id="A0A7H0HJ14"/>
<dbReference type="KEGG" id="amon:H9L24_06760"/>
<name>A0A7H0HJ14_9BURK</name>
<feature type="chain" id="PRO_5028926034" evidence="2">
    <location>
        <begin position="23"/>
        <end position="258"/>
    </location>
</feature>
<sequence>MQKVILGLSAALVMAFPSFSKAAFVSGPVTYEFSLIYSGTSQDLTYDADGSPYSDVPVLLFCIDHATNPPFVNFVDPVPIAHFDTKAGASAIKGGSGAAGEAALYWLLDQYYVSYYKNGSVETRRALQYALWEIGNDYNGTAASINIAQGSSRPSLENVVDYGGSDQLAFVSAYTTLYDAMRATLPTLRRTYRSTVYTMDLFRNRDPRYQHMLALMEKTPPASTAVHVPTLGQAALMALMSMLGLFGVNYIRRRESGR</sequence>
<protein>
    <submittedName>
        <fullName evidence="4">IPTL-CTERM sorting domain-containing protein</fullName>
    </submittedName>
</protein>
<dbReference type="Pfam" id="PF18203">
    <property type="entry name" value="IPTL-CTERM"/>
    <property type="match status" value="1"/>
</dbReference>
<proteinExistence type="predicted"/>
<feature type="transmembrane region" description="Helical" evidence="1">
    <location>
        <begin position="231"/>
        <end position="251"/>
    </location>
</feature>
<dbReference type="EMBL" id="CP060790">
    <property type="protein sequence ID" value="QNP60530.1"/>
    <property type="molecule type" value="Genomic_DNA"/>
</dbReference>